<keyword evidence="12" id="KW-1185">Reference proteome</keyword>
<dbReference type="PROSITE" id="PS50109">
    <property type="entry name" value="HIS_KIN"/>
    <property type="match status" value="1"/>
</dbReference>
<evidence type="ECO:0000256" key="6">
    <source>
        <dbReference type="ARBA" id="ARBA00022777"/>
    </source>
</evidence>
<proteinExistence type="predicted"/>
<keyword evidence="7" id="KW-0067">ATP-binding</keyword>
<dbReference type="Gene3D" id="1.10.287.130">
    <property type="match status" value="1"/>
</dbReference>
<dbReference type="Pfam" id="PF00512">
    <property type="entry name" value="HisKA"/>
    <property type="match status" value="1"/>
</dbReference>
<accession>A0A7S7LVU9</accession>
<dbReference type="InterPro" id="IPR005467">
    <property type="entry name" value="His_kinase_dom"/>
</dbReference>
<evidence type="ECO:0000256" key="7">
    <source>
        <dbReference type="ARBA" id="ARBA00022840"/>
    </source>
</evidence>
<dbReference type="Gene3D" id="3.30.565.10">
    <property type="entry name" value="Histidine kinase-like ATPase, C-terminal domain"/>
    <property type="match status" value="1"/>
</dbReference>
<dbReference type="InterPro" id="IPR036097">
    <property type="entry name" value="HisK_dim/P_sf"/>
</dbReference>
<evidence type="ECO:0000313" key="12">
    <source>
        <dbReference type="Proteomes" id="UP000593994"/>
    </source>
</evidence>
<dbReference type="InterPro" id="IPR003594">
    <property type="entry name" value="HATPase_dom"/>
</dbReference>
<evidence type="ECO:0000256" key="5">
    <source>
        <dbReference type="ARBA" id="ARBA00022741"/>
    </source>
</evidence>
<sequence>MLTASLFAHEEMRIGVRAYNGKEAAIKKWGETVNALNKEIHDHNITVVPIVTFKDMEKAVEEQTIDFILTNPTEYVAFEVRDNVRRITTLINHAEEGGLTQFSSIIFTKADRDDINFLQDTKGKSILGLKKQAFGAWQMAHKEFLDNGIDPFEDLDVKFNLASTQQEIVYAVLNGKADLGTVRTGVMERLIKDGKILTSEIKVINVKVDKFPLLHSTSLYPEWAFASLPHVPLELTNKVAIALLQIKPDDEAALQGGYTGWTTPLEYTVVSDILKQLKVFPYENHGKITLELVWQEYKYTLLLLSLGVLSLMIYNAHVNSLNERLERKGKKLKETNVELEKATLELSKFSKELEKRVTDEVAENMQKDRLVYQQSKMASMGEMIGNIAHQWRQPIAIISMWANNIIADIDMGNIENEQLRKYANSINAQTQHLSQTIDDFRNFFAPNKEKKTFTLKNSIDKTMSLLTASFKTHSIELIENIEEIEITALENELTQGILNIIKNAKDILVTLPRESRKLIFVNVYKQGNRAIIEIKDSGGGIPENIIDKVFEPYFTTKHKSQGTGIGLYMTESIITKHLHGEISVENSEYDYEGKHYKGAVFAISLPTSEEKG</sequence>
<evidence type="ECO:0000256" key="4">
    <source>
        <dbReference type="ARBA" id="ARBA00022679"/>
    </source>
</evidence>
<comment type="catalytic activity">
    <reaction evidence="1">
        <text>ATP + protein L-histidine = ADP + protein N-phospho-L-histidine.</text>
        <dbReference type="EC" id="2.7.13.3"/>
    </reaction>
</comment>
<feature type="domain" description="Histidine kinase" evidence="10">
    <location>
        <begin position="386"/>
        <end position="609"/>
    </location>
</feature>
<evidence type="ECO:0000256" key="8">
    <source>
        <dbReference type="ARBA" id="ARBA00023012"/>
    </source>
</evidence>
<dbReference type="PRINTS" id="PR00344">
    <property type="entry name" value="BCTRLSENSOR"/>
</dbReference>
<organism evidence="11 12">
    <name type="scientific">Candidatus Sulfurimonas baltica</name>
    <dbReference type="NCBI Taxonomy" id="2740404"/>
    <lineage>
        <taxon>Bacteria</taxon>
        <taxon>Pseudomonadati</taxon>
        <taxon>Campylobacterota</taxon>
        <taxon>Epsilonproteobacteria</taxon>
        <taxon>Campylobacterales</taxon>
        <taxon>Sulfurimonadaceae</taxon>
        <taxon>Sulfurimonas</taxon>
    </lineage>
</organism>
<keyword evidence="3" id="KW-0597">Phosphoprotein</keyword>
<dbReference type="Pfam" id="PF02518">
    <property type="entry name" value="HATPase_c"/>
    <property type="match status" value="1"/>
</dbReference>
<keyword evidence="4" id="KW-0808">Transferase</keyword>
<feature type="coiled-coil region" evidence="9">
    <location>
        <begin position="318"/>
        <end position="352"/>
    </location>
</feature>
<evidence type="ECO:0000256" key="3">
    <source>
        <dbReference type="ARBA" id="ARBA00022553"/>
    </source>
</evidence>
<name>A0A7S7LVU9_9BACT</name>
<dbReference type="CDD" id="cd00082">
    <property type="entry name" value="HisKA"/>
    <property type="match status" value="1"/>
</dbReference>
<evidence type="ECO:0000256" key="2">
    <source>
        <dbReference type="ARBA" id="ARBA00012438"/>
    </source>
</evidence>
<evidence type="ECO:0000256" key="9">
    <source>
        <dbReference type="SAM" id="Coils"/>
    </source>
</evidence>
<dbReference type="InterPro" id="IPR036890">
    <property type="entry name" value="HATPase_C_sf"/>
</dbReference>
<reference evidence="11 12" key="1">
    <citation type="submission" date="2020-05" db="EMBL/GenBank/DDBJ databases">
        <title>Sulfurimonas marisnigri, sp. nov., and Sulfurimonas baltica, sp. nov., manganese oxide reducing chemolithoautotrophs of the class Epsilonproteobacteria isolated from the pelagic redoxclines of the Black and Baltic Seas and emended description of the genus Sulfurimonas.</title>
        <authorList>
            <person name="Henkel J.V."/>
            <person name="Laudan C."/>
            <person name="Werner J."/>
            <person name="Neu T."/>
            <person name="Plewe S."/>
            <person name="Sproer C."/>
            <person name="Bunk B."/>
            <person name="Schulz-Vogt H.N."/>
        </authorList>
    </citation>
    <scope>NUCLEOTIDE SEQUENCE [LARGE SCALE GENOMIC DNA]</scope>
    <source>
        <strain evidence="11 12">GD2</strain>
    </source>
</reference>
<dbReference type="SUPFAM" id="SSF47384">
    <property type="entry name" value="Homodimeric domain of signal transducing histidine kinase"/>
    <property type="match status" value="1"/>
</dbReference>
<dbReference type="AlphaFoldDB" id="A0A7S7LVU9"/>
<dbReference type="PANTHER" id="PTHR43065:SF10">
    <property type="entry name" value="PEROXIDE STRESS-ACTIVATED HISTIDINE KINASE MAK3"/>
    <property type="match status" value="1"/>
</dbReference>
<dbReference type="SMART" id="SM00388">
    <property type="entry name" value="HisKA"/>
    <property type="match status" value="1"/>
</dbReference>
<dbReference type="SUPFAM" id="SSF53850">
    <property type="entry name" value="Periplasmic binding protein-like II"/>
    <property type="match status" value="1"/>
</dbReference>
<dbReference type="KEGG" id="sbal:HUE88_00780"/>
<dbReference type="SMART" id="SM00387">
    <property type="entry name" value="HATPase_c"/>
    <property type="match status" value="1"/>
</dbReference>
<dbReference type="InterPro" id="IPR004358">
    <property type="entry name" value="Sig_transdc_His_kin-like_C"/>
</dbReference>
<gene>
    <name evidence="11" type="ORF">HUE88_00780</name>
</gene>
<dbReference type="EMBL" id="CP054492">
    <property type="protein sequence ID" value="QOY52267.1"/>
    <property type="molecule type" value="Genomic_DNA"/>
</dbReference>
<evidence type="ECO:0000256" key="1">
    <source>
        <dbReference type="ARBA" id="ARBA00000085"/>
    </source>
</evidence>
<keyword evidence="9" id="KW-0175">Coiled coil</keyword>
<keyword evidence="5" id="KW-0547">Nucleotide-binding</keyword>
<dbReference type="Pfam" id="PF12974">
    <property type="entry name" value="Phosphonate-bd"/>
    <property type="match status" value="1"/>
</dbReference>
<dbReference type="InterPro" id="IPR003661">
    <property type="entry name" value="HisK_dim/P_dom"/>
</dbReference>
<dbReference type="SUPFAM" id="SSF55874">
    <property type="entry name" value="ATPase domain of HSP90 chaperone/DNA topoisomerase II/histidine kinase"/>
    <property type="match status" value="1"/>
</dbReference>
<keyword evidence="6 11" id="KW-0418">Kinase</keyword>
<dbReference type="GO" id="GO:0000155">
    <property type="term" value="F:phosphorelay sensor kinase activity"/>
    <property type="evidence" value="ECO:0007669"/>
    <property type="project" value="InterPro"/>
</dbReference>
<keyword evidence="8" id="KW-0902">Two-component regulatory system</keyword>
<evidence type="ECO:0000259" key="10">
    <source>
        <dbReference type="PROSITE" id="PS50109"/>
    </source>
</evidence>
<dbReference type="GO" id="GO:0005524">
    <property type="term" value="F:ATP binding"/>
    <property type="evidence" value="ECO:0007669"/>
    <property type="project" value="UniProtKB-KW"/>
</dbReference>
<dbReference type="RefSeq" id="WP_194370142.1">
    <property type="nucleotide sequence ID" value="NZ_CP054492.1"/>
</dbReference>
<dbReference type="EC" id="2.7.13.3" evidence="2"/>
<evidence type="ECO:0000313" key="11">
    <source>
        <dbReference type="EMBL" id="QOY52267.1"/>
    </source>
</evidence>
<protein>
    <recommendedName>
        <fullName evidence="2">histidine kinase</fullName>
        <ecNumber evidence="2">2.7.13.3</ecNumber>
    </recommendedName>
</protein>
<dbReference type="Gene3D" id="3.40.190.10">
    <property type="entry name" value="Periplasmic binding protein-like II"/>
    <property type="match status" value="2"/>
</dbReference>
<dbReference type="PANTHER" id="PTHR43065">
    <property type="entry name" value="SENSOR HISTIDINE KINASE"/>
    <property type="match status" value="1"/>
</dbReference>
<dbReference type="Proteomes" id="UP000593994">
    <property type="component" value="Chromosome"/>
</dbReference>